<gene>
    <name evidence="1" type="ORF">ABNO60_00405</name>
</gene>
<accession>A0AAU7QV32</accession>
<dbReference type="EMBL" id="CP157896">
    <property type="protein sequence ID" value="XBT18760.1"/>
    <property type="molecule type" value="Genomic_DNA"/>
</dbReference>
<reference evidence="1" key="1">
    <citation type="submission" date="2024-06" db="EMBL/GenBank/DDBJ databases">
        <title>Diversity, functionality, and evolutionary history of bacterial symbionts in false click beetles (Coleoptera, Throscidae).</title>
        <authorList>
            <person name="Wierz J.C."/>
            <person name="Malm H."/>
            <person name="Kaltenpoth M."/>
            <person name="Engl T."/>
        </authorList>
    </citation>
    <scope>NUCLEOTIDE SEQUENCE</scope>
    <source>
        <strain evidence="1">Tcar</strain>
    </source>
</reference>
<sequence length="100" mass="12618">MKNININNKILIINTNKLEKIYKVNMFILIKKISKRLYLIDNYLKKKFFNKKNFFYNINYINLKFKSKKKYFEYYYMYNNISYIVLKEFINKKIYINIYD</sequence>
<dbReference type="AlphaFoldDB" id="A0AAU7QV32"/>
<proteinExistence type="predicted"/>
<name>A0AAU7QV32_9FLAO</name>
<protein>
    <submittedName>
        <fullName evidence="1">Uncharacterized protein</fullName>
    </submittedName>
</protein>
<evidence type="ECO:0000313" key="1">
    <source>
        <dbReference type="EMBL" id="XBT18760.1"/>
    </source>
</evidence>
<organism evidence="1">
    <name type="scientific">Candidatus Shikimatogenerans sp. Tcar</name>
    <dbReference type="NCBI Taxonomy" id="3158565"/>
    <lineage>
        <taxon>Bacteria</taxon>
        <taxon>Pseudomonadati</taxon>
        <taxon>Bacteroidota</taxon>
        <taxon>Flavobacteriia</taxon>
        <taxon>Flavobacteriales</taxon>
        <taxon>Candidatus Shikimatogenerans</taxon>
    </lineage>
</organism>